<reference evidence="2" key="1">
    <citation type="journal article" date="2019" name="Int. J. Syst. Evol. Microbiol.">
        <title>The Global Catalogue of Microorganisms (GCM) 10K type strain sequencing project: providing services to taxonomists for standard genome sequencing and annotation.</title>
        <authorList>
            <consortium name="The Broad Institute Genomics Platform"/>
            <consortium name="The Broad Institute Genome Sequencing Center for Infectious Disease"/>
            <person name="Wu L."/>
            <person name="Ma J."/>
        </authorList>
    </citation>
    <scope>NUCLEOTIDE SEQUENCE [LARGE SCALE GENOMIC DNA]</scope>
    <source>
        <strain evidence="2">CCM 8933</strain>
    </source>
</reference>
<keyword evidence="2" id="KW-1185">Reference proteome</keyword>
<organism evidence="1 2">
    <name type="scientific">Lactiplantibacillus daowaiensis</name>
    <dbReference type="NCBI Taxonomy" id="2559918"/>
    <lineage>
        <taxon>Bacteria</taxon>
        <taxon>Bacillati</taxon>
        <taxon>Bacillota</taxon>
        <taxon>Bacilli</taxon>
        <taxon>Lactobacillales</taxon>
        <taxon>Lactobacillaceae</taxon>
        <taxon>Lactiplantibacillus</taxon>
    </lineage>
</organism>
<gene>
    <name evidence="1" type="ORF">ACFP5Y_12775</name>
</gene>
<name>A0ABW1S3V7_9LACO</name>
<proteinExistence type="predicted"/>
<dbReference type="EMBL" id="JBHSSC010000043">
    <property type="protein sequence ID" value="MFC6182102.1"/>
    <property type="molecule type" value="Genomic_DNA"/>
</dbReference>
<accession>A0ABW1S3V7</accession>
<protein>
    <submittedName>
        <fullName evidence="1">Uncharacterized protein</fullName>
    </submittedName>
</protein>
<dbReference type="Proteomes" id="UP001596282">
    <property type="component" value="Unassembled WGS sequence"/>
</dbReference>
<sequence>MQLGWYENIAAAKRELTAIEAALIKRQSHYDLQFTAPETSKQPLRSWSATLTKWRHRLHAKK</sequence>
<comment type="caution">
    <text evidence="1">The sequence shown here is derived from an EMBL/GenBank/DDBJ whole genome shotgun (WGS) entry which is preliminary data.</text>
</comment>
<evidence type="ECO:0000313" key="1">
    <source>
        <dbReference type="EMBL" id="MFC6182102.1"/>
    </source>
</evidence>
<evidence type="ECO:0000313" key="2">
    <source>
        <dbReference type="Proteomes" id="UP001596282"/>
    </source>
</evidence>
<dbReference type="RefSeq" id="WP_379832517.1">
    <property type="nucleotide sequence ID" value="NZ_JBHSSC010000043.1"/>
</dbReference>